<evidence type="ECO:0000313" key="1">
    <source>
        <dbReference type="EMBL" id="GFO32805.1"/>
    </source>
</evidence>
<evidence type="ECO:0000313" key="2">
    <source>
        <dbReference type="Proteomes" id="UP000735302"/>
    </source>
</evidence>
<proteinExistence type="predicted"/>
<dbReference type="Proteomes" id="UP000735302">
    <property type="component" value="Unassembled WGS sequence"/>
</dbReference>
<name>A0AAV4CLY4_9GAST</name>
<dbReference type="AlphaFoldDB" id="A0AAV4CLY4"/>
<reference evidence="1 2" key="1">
    <citation type="journal article" date="2021" name="Elife">
        <title>Chloroplast acquisition without the gene transfer in kleptoplastic sea slugs, Plakobranchus ocellatus.</title>
        <authorList>
            <person name="Maeda T."/>
            <person name="Takahashi S."/>
            <person name="Yoshida T."/>
            <person name="Shimamura S."/>
            <person name="Takaki Y."/>
            <person name="Nagai Y."/>
            <person name="Toyoda A."/>
            <person name="Suzuki Y."/>
            <person name="Arimoto A."/>
            <person name="Ishii H."/>
            <person name="Satoh N."/>
            <person name="Nishiyama T."/>
            <person name="Hasebe M."/>
            <person name="Maruyama T."/>
            <person name="Minagawa J."/>
            <person name="Obokata J."/>
            <person name="Shigenobu S."/>
        </authorList>
    </citation>
    <scope>NUCLEOTIDE SEQUENCE [LARGE SCALE GENOMIC DNA]</scope>
</reference>
<protein>
    <submittedName>
        <fullName evidence="1">Uncharacterized protein</fullName>
    </submittedName>
</protein>
<keyword evidence="2" id="KW-1185">Reference proteome</keyword>
<sequence length="105" mass="11506">MSELSQSACGHFLPLTNTTSVRAKHKQSQSGLVFYFRQTCWLEALRGGGAAWKLGYQRSEVHSIDQAYTHVHRVLTEKHAATAAPAAAAAATVVVYGKWRCSSTR</sequence>
<accession>A0AAV4CLY4</accession>
<gene>
    <name evidence="1" type="ORF">PoB_005931000</name>
</gene>
<organism evidence="1 2">
    <name type="scientific">Plakobranchus ocellatus</name>
    <dbReference type="NCBI Taxonomy" id="259542"/>
    <lineage>
        <taxon>Eukaryota</taxon>
        <taxon>Metazoa</taxon>
        <taxon>Spiralia</taxon>
        <taxon>Lophotrochozoa</taxon>
        <taxon>Mollusca</taxon>
        <taxon>Gastropoda</taxon>
        <taxon>Heterobranchia</taxon>
        <taxon>Euthyneura</taxon>
        <taxon>Panpulmonata</taxon>
        <taxon>Sacoglossa</taxon>
        <taxon>Placobranchoidea</taxon>
        <taxon>Plakobranchidae</taxon>
        <taxon>Plakobranchus</taxon>
    </lineage>
</organism>
<dbReference type="EMBL" id="BLXT01006675">
    <property type="protein sequence ID" value="GFO32805.1"/>
    <property type="molecule type" value="Genomic_DNA"/>
</dbReference>
<comment type="caution">
    <text evidence="1">The sequence shown here is derived from an EMBL/GenBank/DDBJ whole genome shotgun (WGS) entry which is preliminary data.</text>
</comment>